<keyword evidence="3" id="KW-1185">Reference proteome</keyword>
<proteinExistence type="predicted"/>
<feature type="region of interest" description="Disordered" evidence="1">
    <location>
        <begin position="1"/>
        <end position="34"/>
    </location>
</feature>
<gene>
    <name evidence="2" type="ORF">CAEBREN_29149</name>
</gene>
<evidence type="ECO:0000313" key="2">
    <source>
        <dbReference type="EMBL" id="EGT49537.1"/>
    </source>
</evidence>
<dbReference type="InParanoid" id="G0MCX5"/>
<dbReference type="Proteomes" id="UP000008068">
    <property type="component" value="Unassembled WGS sequence"/>
</dbReference>
<protein>
    <submittedName>
        <fullName evidence="2">Uncharacterized protein</fullName>
    </submittedName>
</protein>
<dbReference type="AlphaFoldDB" id="G0MCX5"/>
<sequence>MTTPAAMSPPPMGSNNSQNQMVTSPSQGPMYHQNQMGAPIVMSPLTAPLAVTSPHTGPNNIQNQILAPSTVAPPVMNMTTSSSQGPMYHQKQMATPPTIAMTPTTMAPPVMTMTTPPSQWPTNFQNQMTTSSVMTPYSMTPPTMAIPPSIFPPPMAPSTMTPPSMGPYNFQNPMTNSSTMTPQNMAPLSIAIPPAHNYTMNQNWNPYQTWNMHQMTGGAPMAPQQQWMVMNAQFGQPGSMPQNNGTDMSFLHGSTAADFDFRF</sequence>
<name>G0MCX5_CAEBE</name>
<organism evidence="3">
    <name type="scientific">Caenorhabditis brenneri</name>
    <name type="common">Nematode worm</name>
    <dbReference type="NCBI Taxonomy" id="135651"/>
    <lineage>
        <taxon>Eukaryota</taxon>
        <taxon>Metazoa</taxon>
        <taxon>Ecdysozoa</taxon>
        <taxon>Nematoda</taxon>
        <taxon>Chromadorea</taxon>
        <taxon>Rhabditida</taxon>
        <taxon>Rhabditina</taxon>
        <taxon>Rhabditomorpha</taxon>
        <taxon>Rhabditoidea</taxon>
        <taxon>Rhabditidae</taxon>
        <taxon>Peloderinae</taxon>
        <taxon>Caenorhabditis</taxon>
    </lineage>
</organism>
<dbReference type="HOGENOM" id="CLU_096197_0_0_1"/>
<feature type="compositionally biased region" description="Polar residues" evidence="1">
    <location>
        <begin position="13"/>
        <end position="34"/>
    </location>
</feature>
<dbReference type="EMBL" id="GL379790">
    <property type="protein sequence ID" value="EGT49537.1"/>
    <property type="molecule type" value="Genomic_DNA"/>
</dbReference>
<accession>G0MCX5</accession>
<evidence type="ECO:0000256" key="1">
    <source>
        <dbReference type="SAM" id="MobiDB-lite"/>
    </source>
</evidence>
<evidence type="ECO:0000313" key="3">
    <source>
        <dbReference type="Proteomes" id="UP000008068"/>
    </source>
</evidence>
<reference evidence="3" key="1">
    <citation type="submission" date="2011-07" db="EMBL/GenBank/DDBJ databases">
        <authorList>
            <consortium name="Caenorhabditis brenneri Sequencing and Analysis Consortium"/>
            <person name="Wilson R.K."/>
        </authorList>
    </citation>
    <scope>NUCLEOTIDE SEQUENCE [LARGE SCALE GENOMIC DNA]</scope>
    <source>
        <strain evidence="3">PB2801</strain>
    </source>
</reference>